<evidence type="ECO:0000256" key="9">
    <source>
        <dbReference type="SAM" id="Phobius"/>
    </source>
</evidence>
<keyword evidence="9" id="KW-1133">Transmembrane helix</keyword>
<name>A0ABR7LTZ5_9ACTN</name>
<evidence type="ECO:0000256" key="1">
    <source>
        <dbReference type="ARBA" id="ARBA00000085"/>
    </source>
</evidence>
<comment type="catalytic activity">
    <reaction evidence="1">
        <text>ATP + protein L-histidine = ADP + protein N-phospho-L-histidine.</text>
        <dbReference type="EC" id="2.7.13.3"/>
    </reaction>
</comment>
<feature type="domain" description="Signal transduction histidine kinase subgroup 3 dimerisation and phosphoacceptor" evidence="11">
    <location>
        <begin position="198"/>
        <end position="262"/>
    </location>
</feature>
<evidence type="ECO:0000256" key="3">
    <source>
        <dbReference type="ARBA" id="ARBA00022553"/>
    </source>
</evidence>
<evidence type="ECO:0000256" key="6">
    <source>
        <dbReference type="ARBA" id="ARBA00022777"/>
    </source>
</evidence>
<keyword evidence="13" id="KW-1185">Reference proteome</keyword>
<dbReference type="InterPro" id="IPR003594">
    <property type="entry name" value="HATPase_dom"/>
</dbReference>
<organism evidence="12 13">
    <name type="scientific">Actinomadura alba</name>
    <dbReference type="NCBI Taxonomy" id="406431"/>
    <lineage>
        <taxon>Bacteria</taxon>
        <taxon>Bacillati</taxon>
        <taxon>Actinomycetota</taxon>
        <taxon>Actinomycetes</taxon>
        <taxon>Streptosporangiales</taxon>
        <taxon>Thermomonosporaceae</taxon>
        <taxon>Actinomadura</taxon>
    </lineage>
</organism>
<feature type="transmembrane region" description="Helical" evidence="9">
    <location>
        <begin position="83"/>
        <end position="107"/>
    </location>
</feature>
<dbReference type="Pfam" id="PF07730">
    <property type="entry name" value="HisKA_3"/>
    <property type="match status" value="1"/>
</dbReference>
<sequence>MDAHAAQRRPAGPSRGRIRGLAGDRAADAGYVLAGAALGILFLLATVEESTQQQSSAPPLGLDLTVGGLTCLGLVLLRRRWAVGLALTVTLAGTLVSSMAFGVAFVAMFNVAMRRSWRVTAAVAAVHITPTVAFYHLDAATPRQYWEAVAVVVLLDATLITSGMLVRSQRLLVRSLRDRARQAEEGQRLRVEEARHLERERLAREMHDVLAHRISLLAVHAGALEFRQDAPAEETRAAGIIRQCAYEAMEDLREVIGILREDPDASDRQRPQPTLTDLPALIEESLRAGAPVTLDNRIGDLSTVSARIGRHAYRIVQEGLTNARKHSPGAGVRVTVDGTLERELTVEVRNAMSAARPAGRIPGSGTGLIGLRERVDLVGGQIEHGRTVGGDFRLHARLPWPA</sequence>
<evidence type="ECO:0000256" key="2">
    <source>
        <dbReference type="ARBA" id="ARBA00012438"/>
    </source>
</evidence>
<dbReference type="EC" id="2.7.13.3" evidence="2"/>
<feature type="transmembrane region" description="Helical" evidence="9">
    <location>
        <begin position="149"/>
        <end position="166"/>
    </location>
</feature>
<dbReference type="CDD" id="cd16917">
    <property type="entry name" value="HATPase_UhpB-NarQ-NarX-like"/>
    <property type="match status" value="1"/>
</dbReference>
<feature type="domain" description="Histidine kinase/HSP90-like ATPase" evidence="10">
    <location>
        <begin position="311"/>
        <end position="399"/>
    </location>
</feature>
<dbReference type="GO" id="GO:0016301">
    <property type="term" value="F:kinase activity"/>
    <property type="evidence" value="ECO:0007669"/>
    <property type="project" value="UniProtKB-KW"/>
</dbReference>
<dbReference type="RefSeq" id="WP_187244886.1">
    <property type="nucleotide sequence ID" value="NZ_BAAAOK010000001.1"/>
</dbReference>
<keyword evidence="9" id="KW-0812">Transmembrane</keyword>
<feature type="transmembrane region" description="Helical" evidence="9">
    <location>
        <begin position="119"/>
        <end position="137"/>
    </location>
</feature>
<keyword evidence="3" id="KW-0597">Phosphoprotein</keyword>
<evidence type="ECO:0000256" key="8">
    <source>
        <dbReference type="ARBA" id="ARBA00023012"/>
    </source>
</evidence>
<dbReference type="InterPro" id="IPR050482">
    <property type="entry name" value="Sensor_HK_TwoCompSys"/>
</dbReference>
<keyword evidence="8" id="KW-0902">Two-component regulatory system</keyword>
<dbReference type="Proteomes" id="UP000805614">
    <property type="component" value="Unassembled WGS sequence"/>
</dbReference>
<evidence type="ECO:0000313" key="13">
    <source>
        <dbReference type="Proteomes" id="UP000805614"/>
    </source>
</evidence>
<feature type="transmembrane region" description="Helical" evidence="9">
    <location>
        <begin position="59"/>
        <end position="77"/>
    </location>
</feature>
<dbReference type="Pfam" id="PF02518">
    <property type="entry name" value="HATPase_c"/>
    <property type="match status" value="1"/>
</dbReference>
<comment type="caution">
    <text evidence="12">The sequence shown here is derived from an EMBL/GenBank/DDBJ whole genome shotgun (WGS) entry which is preliminary data.</text>
</comment>
<feature type="transmembrane region" description="Helical" evidence="9">
    <location>
        <begin position="29"/>
        <end position="47"/>
    </location>
</feature>
<dbReference type="InterPro" id="IPR011712">
    <property type="entry name" value="Sig_transdc_His_kin_sub3_dim/P"/>
</dbReference>
<keyword evidence="9" id="KW-0472">Membrane</keyword>
<evidence type="ECO:0000313" key="12">
    <source>
        <dbReference type="EMBL" id="MBC6467878.1"/>
    </source>
</evidence>
<evidence type="ECO:0000259" key="11">
    <source>
        <dbReference type="Pfam" id="PF07730"/>
    </source>
</evidence>
<evidence type="ECO:0000259" key="10">
    <source>
        <dbReference type="Pfam" id="PF02518"/>
    </source>
</evidence>
<dbReference type="Gene3D" id="1.20.5.1930">
    <property type="match status" value="1"/>
</dbReference>
<gene>
    <name evidence="12" type="ORF">HKK74_20620</name>
</gene>
<protein>
    <recommendedName>
        <fullName evidence="2">histidine kinase</fullName>
        <ecNumber evidence="2">2.7.13.3</ecNumber>
    </recommendedName>
</protein>
<reference evidence="12 13" key="1">
    <citation type="submission" date="2020-06" db="EMBL/GenBank/DDBJ databases">
        <title>Actinomadura xiongansis sp. nov., isolated from soil of Baiyangdian.</title>
        <authorList>
            <person name="Zhang X."/>
        </authorList>
    </citation>
    <scope>NUCLEOTIDE SEQUENCE [LARGE SCALE GENOMIC DNA]</scope>
    <source>
        <strain evidence="12 13">HBUM206468</strain>
    </source>
</reference>
<dbReference type="PANTHER" id="PTHR24421">
    <property type="entry name" value="NITRATE/NITRITE SENSOR PROTEIN NARX-RELATED"/>
    <property type="match status" value="1"/>
</dbReference>
<dbReference type="SUPFAM" id="SSF55874">
    <property type="entry name" value="ATPase domain of HSP90 chaperone/DNA topoisomerase II/histidine kinase"/>
    <property type="match status" value="1"/>
</dbReference>
<dbReference type="EMBL" id="JABVEC010000015">
    <property type="protein sequence ID" value="MBC6467878.1"/>
    <property type="molecule type" value="Genomic_DNA"/>
</dbReference>
<keyword evidence="6 12" id="KW-0418">Kinase</keyword>
<dbReference type="Gene3D" id="3.30.565.10">
    <property type="entry name" value="Histidine kinase-like ATPase, C-terminal domain"/>
    <property type="match status" value="1"/>
</dbReference>
<proteinExistence type="predicted"/>
<keyword evidence="4" id="KW-0808">Transferase</keyword>
<evidence type="ECO:0000256" key="5">
    <source>
        <dbReference type="ARBA" id="ARBA00022741"/>
    </source>
</evidence>
<dbReference type="PANTHER" id="PTHR24421:SF10">
    <property type="entry name" value="NITRATE_NITRITE SENSOR PROTEIN NARQ"/>
    <property type="match status" value="1"/>
</dbReference>
<keyword evidence="7" id="KW-0067">ATP-binding</keyword>
<evidence type="ECO:0000256" key="4">
    <source>
        <dbReference type="ARBA" id="ARBA00022679"/>
    </source>
</evidence>
<keyword evidence="5" id="KW-0547">Nucleotide-binding</keyword>
<dbReference type="InterPro" id="IPR036890">
    <property type="entry name" value="HATPase_C_sf"/>
</dbReference>
<evidence type="ECO:0000256" key="7">
    <source>
        <dbReference type="ARBA" id="ARBA00022840"/>
    </source>
</evidence>
<accession>A0ABR7LTZ5</accession>